<comment type="caution">
    <text evidence="1">The sequence shown here is derived from an EMBL/GenBank/DDBJ whole genome shotgun (WGS) entry which is preliminary data.</text>
</comment>
<protein>
    <submittedName>
        <fullName evidence="1">Aspartyl-phosphate phosphatase Spo0E family protein</fullName>
    </submittedName>
</protein>
<dbReference type="InterPro" id="IPR037208">
    <property type="entry name" value="Spo0E-like_sf"/>
</dbReference>
<name>A0AAP5MXA6_9BACL</name>
<accession>A0AAP5MXA6</accession>
<dbReference type="GO" id="GO:0043937">
    <property type="term" value="P:regulation of sporulation"/>
    <property type="evidence" value="ECO:0007669"/>
    <property type="project" value="InterPro"/>
</dbReference>
<dbReference type="Pfam" id="PF09388">
    <property type="entry name" value="SpoOE-like"/>
    <property type="match status" value="1"/>
</dbReference>
<dbReference type="RefSeq" id="WP_235430707.1">
    <property type="nucleotide sequence ID" value="NZ_CP121102.1"/>
</dbReference>
<dbReference type="GO" id="GO:0046983">
    <property type="term" value="F:protein dimerization activity"/>
    <property type="evidence" value="ECO:0007669"/>
    <property type="project" value="InterPro"/>
</dbReference>
<evidence type="ECO:0000313" key="1">
    <source>
        <dbReference type="EMBL" id="MDT2250921.1"/>
    </source>
</evidence>
<dbReference type="Gene3D" id="4.10.280.10">
    <property type="entry name" value="Helix-loop-helix DNA-binding domain"/>
    <property type="match status" value="1"/>
</dbReference>
<reference evidence="1" key="2">
    <citation type="submission" date="2023-03" db="EMBL/GenBank/DDBJ databases">
        <authorList>
            <person name="Obshta O."/>
            <person name="Zabrodski M.W."/>
            <person name="Soomro T."/>
            <person name="Wilson G."/>
            <person name="Masood F."/>
            <person name="Thebeau J."/>
            <person name="Bezerra Da Silva M.C."/>
            <person name="Raza F."/>
            <person name="Biganski S."/>
            <person name="Jose M."/>
            <person name="Camilli M."/>
            <person name="Kozii I.V."/>
            <person name="Kozii R.V."/>
            <person name="Simko E."/>
            <person name="Wood S.C."/>
        </authorList>
    </citation>
    <scope>NUCLEOTIDE SEQUENCE</scope>
    <source>
        <strain evidence="1">PL001</strain>
    </source>
</reference>
<dbReference type="EMBL" id="JARQGV010000004">
    <property type="protein sequence ID" value="MDT2250921.1"/>
    <property type="molecule type" value="Genomic_DNA"/>
</dbReference>
<proteinExistence type="predicted"/>
<reference evidence="1" key="1">
    <citation type="journal article" date="2023" name="J. Vet. Diagn. Invest.">
        <title>Oxytetracycline-resistant Paenibacillus larvae identified in commercial beekeeping operations in Saskatchewan using pooled honey sampling.</title>
        <authorList>
            <person name="Obshta O."/>
            <person name="Zabrodski M.W."/>
            <person name="Soomro T."/>
            <person name="Wilson G."/>
            <person name="Masood F."/>
            <person name="Thebeau J."/>
            <person name="Silva M.C.B."/>
            <person name="Biganski S."/>
            <person name="Kozii I.V."/>
            <person name="Koziy R.V."/>
            <person name="Raza M.F."/>
            <person name="Jose M.S."/>
            <person name="Simko E."/>
            <person name="Wood S.C."/>
        </authorList>
    </citation>
    <scope>NUCLEOTIDE SEQUENCE</scope>
    <source>
        <strain evidence="1">PL001</strain>
    </source>
</reference>
<organism evidence="1 2">
    <name type="scientific">Paenibacillus larvae</name>
    <dbReference type="NCBI Taxonomy" id="1464"/>
    <lineage>
        <taxon>Bacteria</taxon>
        <taxon>Bacillati</taxon>
        <taxon>Bacillota</taxon>
        <taxon>Bacilli</taxon>
        <taxon>Bacillales</taxon>
        <taxon>Paenibacillaceae</taxon>
        <taxon>Paenibacillus</taxon>
    </lineage>
</organism>
<dbReference type="InterPro" id="IPR036638">
    <property type="entry name" value="HLH_DNA-bd_sf"/>
</dbReference>
<dbReference type="SUPFAM" id="SSF140500">
    <property type="entry name" value="BAS1536-like"/>
    <property type="match status" value="1"/>
</dbReference>
<dbReference type="Proteomes" id="UP001259239">
    <property type="component" value="Unassembled WGS sequence"/>
</dbReference>
<evidence type="ECO:0000313" key="2">
    <source>
        <dbReference type="Proteomes" id="UP001259239"/>
    </source>
</evidence>
<dbReference type="InterPro" id="IPR018540">
    <property type="entry name" value="Spo0E-like"/>
</dbReference>
<sequence length="109" mass="12860">MYIEIRVAQKNNMICFSTTPVMIVSETVYRWWNQSSYTVKNHEWSVVIIKALFNEKHICLIEKIESVRQQLVQAANEKKTFTDIGVVTLSQELDTYLLEYQKLPLKTIF</sequence>
<dbReference type="AlphaFoldDB" id="A0AAP5MXA6"/>
<gene>
    <name evidence="1" type="ORF">P7H09_05945</name>
</gene>